<sequence length="176" mass="20090">MENTKAVSTPLATHFKLSFKHSPSNEAKKINMSKVPYASTMSSLCMQWCVQDQTLHMLLRALECYKIDLEKCVALYTTKVEFIAITEACKKFLWDKYLLFCNSHSAIHLGKNSTFHSRSKHIDVRYNWICDALDVKLLELAKVSTDDNCADMMTKTLSRDKFETCCEIVGLTITST</sequence>
<dbReference type="Proteomes" id="UP000257109">
    <property type="component" value="Unassembled WGS sequence"/>
</dbReference>
<dbReference type="STRING" id="157652.A0A371E5F2"/>
<accession>A0A371E5F2</accession>
<proteinExistence type="predicted"/>
<evidence type="ECO:0000313" key="1">
    <source>
        <dbReference type="EMBL" id="RDX61233.1"/>
    </source>
</evidence>
<dbReference type="EMBL" id="QJKJ01016261">
    <property type="protein sequence ID" value="RDX61233.1"/>
    <property type="molecule type" value="Genomic_DNA"/>
</dbReference>
<comment type="caution">
    <text evidence="1">The sequence shown here is derived from an EMBL/GenBank/DDBJ whole genome shotgun (WGS) entry which is preliminary data.</text>
</comment>
<dbReference type="OrthoDB" id="999247at2759"/>
<dbReference type="CDD" id="cd09272">
    <property type="entry name" value="RNase_HI_RT_Ty1"/>
    <property type="match status" value="1"/>
</dbReference>
<protein>
    <recommendedName>
        <fullName evidence="3">Copia protein</fullName>
    </recommendedName>
</protein>
<name>A0A371E5F2_MUCPR</name>
<dbReference type="AlphaFoldDB" id="A0A371E5F2"/>
<evidence type="ECO:0008006" key="3">
    <source>
        <dbReference type="Google" id="ProtNLM"/>
    </source>
</evidence>
<reference evidence="1" key="1">
    <citation type="submission" date="2018-05" db="EMBL/GenBank/DDBJ databases">
        <title>Draft genome of Mucuna pruriens seed.</title>
        <authorList>
            <person name="Nnadi N.E."/>
            <person name="Vos R."/>
            <person name="Hasami M.H."/>
            <person name="Devisetty U.K."/>
            <person name="Aguiy J.C."/>
        </authorList>
    </citation>
    <scope>NUCLEOTIDE SEQUENCE [LARGE SCALE GENOMIC DNA]</scope>
    <source>
        <strain evidence="1">JCA_2017</strain>
    </source>
</reference>
<keyword evidence="2" id="KW-1185">Reference proteome</keyword>
<gene>
    <name evidence="1" type="ORF">CR513_60555</name>
</gene>
<evidence type="ECO:0000313" key="2">
    <source>
        <dbReference type="Proteomes" id="UP000257109"/>
    </source>
</evidence>
<feature type="non-terminal residue" evidence="1">
    <location>
        <position position="1"/>
    </location>
</feature>
<organism evidence="1 2">
    <name type="scientific">Mucuna pruriens</name>
    <name type="common">Velvet bean</name>
    <name type="synonym">Dolichos pruriens</name>
    <dbReference type="NCBI Taxonomy" id="157652"/>
    <lineage>
        <taxon>Eukaryota</taxon>
        <taxon>Viridiplantae</taxon>
        <taxon>Streptophyta</taxon>
        <taxon>Embryophyta</taxon>
        <taxon>Tracheophyta</taxon>
        <taxon>Spermatophyta</taxon>
        <taxon>Magnoliopsida</taxon>
        <taxon>eudicotyledons</taxon>
        <taxon>Gunneridae</taxon>
        <taxon>Pentapetalae</taxon>
        <taxon>rosids</taxon>
        <taxon>fabids</taxon>
        <taxon>Fabales</taxon>
        <taxon>Fabaceae</taxon>
        <taxon>Papilionoideae</taxon>
        <taxon>50 kb inversion clade</taxon>
        <taxon>NPAAA clade</taxon>
        <taxon>indigoferoid/millettioid clade</taxon>
        <taxon>Phaseoleae</taxon>
        <taxon>Mucuna</taxon>
    </lineage>
</organism>